<dbReference type="Proteomes" id="UP001253439">
    <property type="component" value="Unassembled WGS sequence"/>
</dbReference>
<gene>
    <name evidence="2" type="ORF">NDI54_16920</name>
</gene>
<reference evidence="2 3" key="1">
    <citation type="submission" date="2022-06" db="EMBL/GenBank/DDBJ databases">
        <title>Haloarcula sp. a new haloarchaeum isolate from saline soil.</title>
        <authorList>
            <person name="Strakova D."/>
            <person name="Galisteo C."/>
            <person name="Sanchez-Porro C."/>
            <person name="Ventosa A."/>
        </authorList>
    </citation>
    <scope>NUCLEOTIDE SEQUENCE [LARGE SCALE GENOMIC DNA]</scope>
    <source>
        <strain evidence="2 3">S1AR25-5A</strain>
    </source>
</reference>
<dbReference type="SUPFAM" id="SSF52402">
    <property type="entry name" value="Adenine nucleotide alpha hydrolases-like"/>
    <property type="match status" value="1"/>
</dbReference>
<comment type="caution">
    <text evidence="2">The sequence shown here is derived from an EMBL/GenBank/DDBJ whole genome shotgun (WGS) entry which is preliminary data.</text>
</comment>
<protein>
    <submittedName>
        <fullName evidence="2">Universal stress protein</fullName>
    </submittedName>
</protein>
<dbReference type="AlphaFoldDB" id="A0AAE4EZ99"/>
<sequence length="152" mass="16501">MERALVVIDDTDEHRDLFAEAVEIVHGTGAELELFSWVTPDEFERDVETLEAAEQAGSGTYSNASANDIVTNFANSFAKDVCGSDVPEYDVSSAVTEDDAVAEHILDAARRSDCDHVFLVGRRRSPTGKVLFGDVAQEVILNFDGNVTVSMS</sequence>
<proteinExistence type="predicted"/>
<evidence type="ECO:0000313" key="3">
    <source>
        <dbReference type="Proteomes" id="UP001253439"/>
    </source>
</evidence>
<dbReference type="InterPro" id="IPR014729">
    <property type="entry name" value="Rossmann-like_a/b/a_fold"/>
</dbReference>
<dbReference type="Gene3D" id="3.40.50.620">
    <property type="entry name" value="HUPs"/>
    <property type="match status" value="1"/>
</dbReference>
<dbReference type="InterPro" id="IPR006016">
    <property type="entry name" value="UspA"/>
</dbReference>
<keyword evidence="3" id="KW-1185">Reference proteome</keyword>
<accession>A0AAE4EZ99</accession>
<name>A0AAE4EZ99_9EURY</name>
<evidence type="ECO:0000259" key="1">
    <source>
        <dbReference type="Pfam" id="PF00582"/>
    </source>
</evidence>
<dbReference type="EMBL" id="JAMQOM010000009">
    <property type="protein sequence ID" value="MDS0223030.1"/>
    <property type="molecule type" value="Genomic_DNA"/>
</dbReference>
<feature type="domain" description="UspA" evidence="1">
    <location>
        <begin position="2"/>
        <end position="149"/>
    </location>
</feature>
<dbReference type="Pfam" id="PF00582">
    <property type="entry name" value="Usp"/>
    <property type="match status" value="1"/>
</dbReference>
<dbReference type="RefSeq" id="WP_310897640.1">
    <property type="nucleotide sequence ID" value="NZ_JAMQOM010000009.1"/>
</dbReference>
<organism evidence="2 3">
    <name type="scientific">Haloarcula terrestris</name>
    <dbReference type="NCBI Taxonomy" id="2950533"/>
    <lineage>
        <taxon>Archaea</taxon>
        <taxon>Methanobacteriati</taxon>
        <taxon>Methanobacteriota</taxon>
        <taxon>Stenosarchaea group</taxon>
        <taxon>Halobacteria</taxon>
        <taxon>Halobacteriales</taxon>
        <taxon>Haloarculaceae</taxon>
        <taxon>Haloarcula</taxon>
    </lineage>
</organism>
<evidence type="ECO:0000313" key="2">
    <source>
        <dbReference type="EMBL" id="MDS0223030.1"/>
    </source>
</evidence>